<organism evidence="1 2">
    <name type="scientific">Streptomyces rubradiris</name>
    <name type="common">Streptomyces achromogenes subsp. rubradiris</name>
    <dbReference type="NCBI Taxonomy" id="285531"/>
    <lineage>
        <taxon>Bacteria</taxon>
        <taxon>Bacillati</taxon>
        <taxon>Actinomycetota</taxon>
        <taxon>Actinomycetes</taxon>
        <taxon>Kitasatosporales</taxon>
        <taxon>Streptomycetaceae</taxon>
        <taxon>Streptomyces</taxon>
    </lineage>
</organism>
<dbReference type="SUPFAM" id="SSF53335">
    <property type="entry name" value="S-adenosyl-L-methionine-dependent methyltransferases"/>
    <property type="match status" value="1"/>
</dbReference>
<dbReference type="InterPro" id="IPR029063">
    <property type="entry name" value="SAM-dependent_MTases_sf"/>
</dbReference>
<reference evidence="2" key="1">
    <citation type="submission" date="2023-07" db="EMBL/GenBank/DDBJ databases">
        <title>Whole genome shotgun sequence of Streptomyces achromogenes subsp. rubradiris NBRC 14000.</title>
        <authorList>
            <person name="Komaki H."/>
            <person name="Tamura T."/>
        </authorList>
    </citation>
    <scope>NUCLEOTIDE SEQUENCE [LARGE SCALE GENOMIC DNA]</scope>
    <source>
        <strain evidence="2">NBRC 14000</strain>
    </source>
</reference>
<dbReference type="EMBL" id="BNEA01000015">
    <property type="protein sequence ID" value="GHI53971.1"/>
    <property type="molecule type" value="Genomic_DNA"/>
</dbReference>
<comment type="caution">
    <text evidence="1">The sequence shown here is derived from an EMBL/GenBank/DDBJ whole genome shotgun (WGS) entry which is preliminary data.</text>
</comment>
<keyword evidence="2" id="KW-1185">Reference proteome</keyword>
<dbReference type="InterPro" id="IPR006764">
    <property type="entry name" value="SAM_dep_MeTrfase_SAV2177_type"/>
</dbReference>
<gene>
    <name evidence="1" type="ORF">Srubr_38170</name>
</gene>
<proteinExistence type="predicted"/>
<evidence type="ECO:0000313" key="2">
    <source>
        <dbReference type="Proteomes" id="UP000646738"/>
    </source>
</evidence>
<dbReference type="Gene3D" id="3.40.50.150">
    <property type="entry name" value="Vaccinia Virus protein VP39"/>
    <property type="match status" value="1"/>
</dbReference>
<evidence type="ECO:0000313" key="1">
    <source>
        <dbReference type="EMBL" id="GHI53971.1"/>
    </source>
</evidence>
<name>A0ABQ3RDN9_STRRR</name>
<accession>A0ABQ3RDN9</accession>
<sequence length="165" mass="18477">MGLAEDPSTTAVLEMDMRETDKIFETPQVKQLLREGQPVAALFVSVLHCIPDTDDPWGLIRRVANRLPAGSYMVVSQLASDDPALRAEITGFMHAVTDGNWGRVRSPSEVTRFFEGLELLEAEEQKPMEVSLWHPDSDLGPRQRSKEWIEYGGVALIKTALKRTN</sequence>
<dbReference type="Proteomes" id="UP000646738">
    <property type="component" value="Unassembled WGS sequence"/>
</dbReference>
<protein>
    <submittedName>
        <fullName evidence="1">Uncharacterized protein</fullName>
    </submittedName>
</protein>
<dbReference type="Pfam" id="PF04672">
    <property type="entry name" value="Methyltransf_19"/>
    <property type="match status" value="1"/>
</dbReference>